<accession>A0A8H6C8K6</accession>
<dbReference type="RefSeq" id="XP_037148327.1">
    <property type="nucleotide sequence ID" value="XM_037296345.1"/>
</dbReference>
<name>A0A8H6C8K6_9LECA</name>
<evidence type="ECO:0000313" key="3">
    <source>
        <dbReference type="Proteomes" id="UP000593566"/>
    </source>
</evidence>
<comment type="caution">
    <text evidence="2">The sequence shown here is derived from an EMBL/GenBank/DDBJ whole genome shotgun (WGS) entry which is preliminary data.</text>
</comment>
<feature type="region of interest" description="Disordered" evidence="1">
    <location>
        <begin position="983"/>
        <end position="1013"/>
    </location>
</feature>
<reference evidence="2 3" key="1">
    <citation type="journal article" date="2020" name="Genomics">
        <title>Complete, high-quality genomes from long-read metagenomic sequencing of two wolf lichen thalli reveals enigmatic genome architecture.</title>
        <authorList>
            <person name="McKenzie S.K."/>
            <person name="Walston R.F."/>
            <person name="Allen J.L."/>
        </authorList>
    </citation>
    <scope>NUCLEOTIDE SEQUENCE [LARGE SCALE GENOMIC DNA]</scope>
    <source>
        <strain evidence="2">WasteWater1</strain>
    </source>
</reference>
<keyword evidence="3" id="KW-1185">Reference proteome</keyword>
<dbReference type="Proteomes" id="UP000593566">
    <property type="component" value="Unassembled WGS sequence"/>
</dbReference>
<proteinExistence type="predicted"/>
<sequence>MSIEDVVEDLRDAYRALSEERKWPDPELDLKRLRNWEWKHEDELKERFFDRLSRSGVSASCRELFKKFEDPKAIENLSIGEDNVETALYNYLFIAATGYAACSWVAGSQGQALLLLLARELYCGKPVEYLQMFEIAMSKSSFPRWVNRLVPPQADKPWKDTFSRSSIVCQFLDSLSSQDNMRVIVQFCQDVDKEKKKDALFKFYFHFLELQSPKTAFHEAIDSKSPTIVGVNKAIHDTINIHLDRVEKDVEIFLNTDNEELEGASEVHSKDISIENSDDVHLLYAVSGSGKTRRIERLLHSQWGYYLLPGNVNPTEQRNCGNLYDPQREEYSKDSCVLWRLLREIDKIMPGMEIDKLQIRNWFHCLILSRHLIFDRFLKVAGKQQAMTPAKWLGFQKSCSISDPFKTLFKLLLLVNSGSKDLGYETPDLDPVLKENAFYYCLDEAQCCLDTPLPFSNIGRYKDENTLQLICGQILLDFKADVRFQNPGLRFIVSGTSLKLKETVSIIKGTQEWRETHEDIVSAKCETVTDFPLLTSAQELLNLIKERGLFQKIESDSDLVDEVKKCGVPLRGRYLWSALYVDHLKEHFTNHRKLDMKTILEAANKTIDEAKRSLKERLSRLQKEKYNDVLQELCWVVIQSDLLDMPTKFEKDEDHQMISEAFAVVEKSSSVGVLKERLAMEAAIEWFRKEQWDMYSGNVKKYLRFSANDASSFGKAAEWWLALELWHCLHHSNRVTGSEGEIRRGQILKTLSKASRDGKVPEISGGTRTGLCSSSPEPLKLASTHRLVEGKNIGHVYDGKTSWGFSSRGETPNLDHAVPIWEWMKSIRECKEPVASFYFPDTLAGPDILFSLELKDSVKSEESSFRGRIMCILQLKTGPIKKLRNAISTTNLQTSYQGRNKNRIRDKKKRELDKELENWKGATIIRVLVCTAKDYDGEKAVATYLKNERKTSSNELFFLCGKKYRGDLFGETFARLAEAKMAGESEEATLGEIIRKRPQDQEDTETNRKRRKN</sequence>
<gene>
    <name evidence="2" type="ORF">HO133_005435</name>
</gene>
<feature type="region of interest" description="Disordered" evidence="1">
    <location>
        <begin position="758"/>
        <end position="777"/>
    </location>
</feature>
<dbReference type="GeneID" id="59333841"/>
<evidence type="ECO:0000313" key="2">
    <source>
        <dbReference type="EMBL" id="KAF6218892.1"/>
    </source>
</evidence>
<dbReference type="AlphaFoldDB" id="A0A8H6C8K6"/>
<dbReference type="EMBL" id="JACCJB010000021">
    <property type="protein sequence ID" value="KAF6218892.1"/>
    <property type="molecule type" value="Genomic_DNA"/>
</dbReference>
<protein>
    <submittedName>
        <fullName evidence="2">Uncharacterized protein</fullName>
    </submittedName>
</protein>
<evidence type="ECO:0000256" key="1">
    <source>
        <dbReference type="SAM" id="MobiDB-lite"/>
    </source>
</evidence>
<organism evidence="2 3">
    <name type="scientific">Letharia lupina</name>
    <dbReference type="NCBI Taxonomy" id="560253"/>
    <lineage>
        <taxon>Eukaryota</taxon>
        <taxon>Fungi</taxon>
        <taxon>Dikarya</taxon>
        <taxon>Ascomycota</taxon>
        <taxon>Pezizomycotina</taxon>
        <taxon>Lecanoromycetes</taxon>
        <taxon>OSLEUM clade</taxon>
        <taxon>Lecanoromycetidae</taxon>
        <taxon>Lecanorales</taxon>
        <taxon>Lecanorineae</taxon>
        <taxon>Parmeliaceae</taxon>
        <taxon>Letharia</taxon>
    </lineage>
</organism>